<dbReference type="OMA" id="VLRIHIF"/>
<feature type="chain" id="PRO_5029897470" evidence="1">
    <location>
        <begin position="23"/>
        <end position="210"/>
    </location>
</feature>
<dbReference type="Proteomes" id="UP000025227">
    <property type="component" value="Unplaced"/>
</dbReference>
<evidence type="ECO:0000256" key="1">
    <source>
        <dbReference type="SAM" id="SignalP"/>
    </source>
</evidence>
<feature type="signal peptide" evidence="1">
    <location>
        <begin position="1"/>
        <end position="22"/>
    </location>
</feature>
<keyword evidence="2" id="KW-1185">Reference proteome</keyword>
<evidence type="ECO:0000313" key="2">
    <source>
        <dbReference type="Proteomes" id="UP000025227"/>
    </source>
</evidence>
<accession>A0A7I5EBP4</accession>
<evidence type="ECO:0000313" key="3">
    <source>
        <dbReference type="WBParaSite" id="HCON_00129810-00001"/>
    </source>
</evidence>
<sequence>MMFLRLYSMFLPLLVFTVTVESIKIKVYWGDDNRKCAAAGVPPSGTLRVHRIWPVFFDKKTKLILRITSWIQHPKTIIGGILDDEYKGNVTENLSFGMYFGVIRATNLRRNENLFTNYVLVHENLFEPSLVPPGTGSDFSEMYYGAPFVLRIHIFELKETGEEKEISLYTIEKCGRDQRWIANEGYYRLDVDTGELLPIYYNPTKSDFYY</sequence>
<name>A0A7I5EBP4_HAECO</name>
<keyword evidence="1" id="KW-0732">Signal</keyword>
<organism evidence="2 3">
    <name type="scientific">Haemonchus contortus</name>
    <name type="common">Barber pole worm</name>
    <dbReference type="NCBI Taxonomy" id="6289"/>
    <lineage>
        <taxon>Eukaryota</taxon>
        <taxon>Metazoa</taxon>
        <taxon>Ecdysozoa</taxon>
        <taxon>Nematoda</taxon>
        <taxon>Chromadorea</taxon>
        <taxon>Rhabditida</taxon>
        <taxon>Rhabditina</taxon>
        <taxon>Rhabditomorpha</taxon>
        <taxon>Strongyloidea</taxon>
        <taxon>Trichostrongylidae</taxon>
        <taxon>Haemonchus</taxon>
    </lineage>
</organism>
<dbReference type="AlphaFoldDB" id="A0A7I5EBP4"/>
<dbReference type="OrthoDB" id="5873594at2759"/>
<protein>
    <submittedName>
        <fullName evidence="3">Uncharacterized protein</fullName>
    </submittedName>
</protein>
<dbReference type="WBParaSite" id="HCON_00129810-00001">
    <property type="protein sequence ID" value="HCON_00129810-00001"/>
    <property type="gene ID" value="HCON_00129810"/>
</dbReference>
<reference evidence="3" key="1">
    <citation type="submission" date="2020-12" db="UniProtKB">
        <authorList>
            <consortium name="WormBaseParasite"/>
        </authorList>
    </citation>
    <scope>IDENTIFICATION</scope>
    <source>
        <strain evidence="3">MHco3</strain>
    </source>
</reference>
<proteinExistence type="predicted"/>